<dbReference type="EMBL" id="CP067089">
    <property type="protein sequence ID" value="QQO09994.1"/>
    <property type="molecule type" value="Genomic_DNA"/>
</dbReference>
<feature type="signal peptide" evidence="1">
    <location>
        <begin position="1"/>
        <end position="20"/>
    </location>
</feature>
<evidence type="ECO:0000313" key="3">
    <source>
        <dbReference type="Proteomes" id="UP000595917"/>
    </source>
</evidence>
<dbReference type="RefSeq" id="WP_215627298.1">
    <property type="nucleotide sequence ID" value="NZ_CP067089.2"/>
</dbReference>
<keyword evidence="3" id="KW-1185">Reference proteome</keyword>
<protein>
    <submittedName>
        <fullName evidence="2">Uncharacterized protein</fullName>
    </submittedName>
</protein>
<keyword evidence="1" id="KW-0732">Signal</keyword>
<evidence type="ECO:0000313" key="2">
    <source>
        <dbReference type="EMBL" id="QQO09994.1"/>
    </source>
</evidence>
<sequence length="437" mass="49934">MKKLYSILFLCFITATFAGAFNIEAVDKITIKSSRSGWGYTQSKLIINTVNNTLCINNQTASSEFMELLIHFLSVIEDPAFSAIELQNFGIDQDWLNTNAAIWADDKSRWDENQKELFINTVCNMQTTYRLLSEQYLPDRIHWTDDYPYFQIQIFFKNGETITIQSESQLPFMLPWYISHSGKTAQTYNAQISTAVSALLPEDFPNKKRVSGLDIISFIAQGTEWIIKDELSMLGTRGKIGDTISQIEEIFFLKKSAFRHLGSIDLNTESVWDAELIPKGTFENLFVGLDIAYENETLGSLLPFYSKIDGLIARVLDTPWLIKIIDNSENTIEIRFVNDKSMSNYVQGKFIDDLVEHGKTDLVNEVRSQLDEACFLVIMEPGRKYSRCILLPDGRTILWHFIGDTVLFWNASEFQTWEWYGHQGTAAVISPSGKILD</sequence>
<dbReference type="Proteomes" id="UP000595917">
    <property type="component" value="Chromosome"/>
</dbReference>
<dbReference type="KEGG" id="bhc:JFL75_03510"/>
<accession>A0A7T8B9V1</accession>
<organism evidence="2 3">
    <name type="scientific">Breznakiella homolactica</name>
    <dbReference type="NCBI Taxonomy" id="2798577"/>
    <lineage>
        <taxon>Bacteria</taxon>
        <taxon>Pseudomonadati</taxon>
        <taxon>Spirochaetota</taxon>
        <taxon>Spirochaetia</taxon>
        <taxon>Spirochaetales</taxon>
        <taxon>Breznakiellaceae</taxon>
        <taxon>Breznakiella</taxon>
    </lineage>
</organism>
<feature type="chain" id="PRO_5031460252" evidence="1">
    <location>
        <begin position="21"/>
        <end position="437"/>
    </location>
</feature>
<reference evidence="2" key="1">
    <citation type="submission" date="2021-01" db="EMBL/GenBank/DDBJ databases">
        <title>Description of Breznakiella homolactica.</title>
        <authorList>
            <person name="Song Y."/>
            <person name="Brune A."/>
        </authorList>
    </citation>
    <scope>NUCLEOTIDE SEQUENCE</scope>
    <source>
        <strain evidence="2">RmG30</strain>
    </source>
</reference>
<name>A0A7T8B9V1_9SPIR</name>
<gene>
    <name evidence="2" type="ORF">JFL75_03510</name>
</gene>
<proteinExistence type="predicted"/>
<evidence type="ECO:0000256" key="1">
    <source>
        <dbReference type="SAM" id="SignalP"/>
    </source>
</evidence>
<dbReference type="AlphaFoldDB" id="A0A7T8B9V1"/>